<feature type="region of interest" description="Disordered" evidence="8">
    <location>
        <begin position="2596"/>
        <end position="2620"/>
    </location>
</feature>
<dbReference type="SMART" id="SM00825">
    <property type="entry name" value="PKS_KS"/>
    <property type="match status" value="1"/>
</dbReference>
<dbReference type="InterPro" id="IPR020845">
    <property type="entry name" value="AMP-binding_CS"/>
</dbReference>
<dbReference type="Gene3D" id="3.40.50.12780">
    <property type="entry name" value="N-terminal domain of ligase-like"/>
    <property type="match status" value="2"/>
</dbReference>
<evidence type="ECO:0000256" key="4">
    <source>
        <dbReference type="ARBA" id="ARBA00022679"/>
    </source>
</evidence>
<dbReference type="Gene3D" id="3.30.300.30">
    <property type="match status" value="2"/>
</dbReference>
<keyword evidence="6" id="KW-0012">Acyltransferase</keyword>
<proteinExistence type="inferred from homology"/>
<dbReference type="Pfam" id="PF02801">
    <property type="entry name" value="Ketoacyl-synt_C"/>
    <property type="match status" value="1"/>
</dbReference>
<feature type="region of interest" description="Disordered" evidence="8">
    <location>
        <begin position="653"/>
        <end position="682"/>
    </location>
</feature>
<dbReference type="CDD" id="cd00833">
    <property type="entry name" value="PKS"/>
    <property type="match status" value="1"/>
</dbReference>
<evidence type="ECO:0000259" key="9">
    <source>
        <dbReference type="PROSITE" id="PS50075"/>
    </source>
</evidence>
<evidence type="ECO:0000256" key="7">
    <source>
        <dbReference type="ARBA" id="ARBA00029443"/>
    </source>
</evidence>
<dbReference type="InterPro" id="IPR000873">
    <property type="entry name" value="AMP-dep_synth/lig_dom"/>
</dbReference>
<keyword evidence="3" id="KW-0597">Phosphoprotein</keyword>
<evidence type="ECO:0000256" key="8">
    <source>
        <dbReference type="SAM" id="MobiDB-lite"/>
    </source>
</evidence>
<dbReference type="EMBL" id="JARAVY010000016">
    <property type="protein sequence ID" value="MDX2913667.1"/>
    <property type="molecule type" value="Genomic_DNA"/>
</dbReference>
<dbReference type="NCBIfam" id="TIGR01733">
    <property type="entry name" value="AA-adenyl-dom"/>
    <property type="match status" value="1"/>
</dbReference>
<dbReference type="Proteomes" id="UP001271723">
    <property type="component" value="Unassembled WGS sequence"/>
</dbReference>
<dbReference type="Pfam" id="PF13193">
    <property type="entry name" value="AMP-binding_C"/>
    <property type="match status" value="1"/>
</dbReference>
<feature type="region of interest" description="Disordered" evidence="8">
    <location>
        <begin position="4106"/>
        <end position="4142"/>
    </location>
</feature>
<dbReference type="SUPFAM" id="SSF52777">
    <property type="entry name" value="CoA-dependent acyltransferases"/>
    <property type="match status" value="4"/>
</dbReference>
<dbReference type="Gene3D" id="3.30.559.30">
    <property type="entry name" value="Nonribosomal peptide synthetase, condensation domain"/>
    <property type="match status" value="2"/>
</dbReference>
<feature type="region of interest" description="Disordered" evidence="8">
    <location>
        <begin position="1564"/>
        <end position="1596"/>
    </location>
</feature>
<dbReference type="InterPro" id="IPR020806">
    <property type="entry name" value="PKS_PP-bd"/>
</dbReference>
<dbReference type="Gene3D" id="1.10.1200.10">
    <property type="entry name" value="ACP-like"/>
    <property type="match status" value="3"/>
</dbReference>
<name>A0ABU4LD73_9ACTN</name>
<dbReference type="InterPro" id="IPR018201">
    <property type="entry name" value="Ketoacyl_synth_AS"/>
</dbReference>
<dbReference type="InterPro" id="IPR023213">
    <property type="entry name" value="CAT-like_dom_sf"/>
</dbReference>
<dbReference type="Pfam" id="PF00501">
    <property type="entry name" value="AMP-binding"/>
    <property type="match status" value="2"/>
</dbReference>
<feature type="domain" description="Ketosynthase family 3 (KS3)" evidence="10">
    <location>
        <begin position="687"/>
        <end position="1085"/>
    </location>
</feature>
<dbReference type="InterPro" id="IPR057326">
    <property type="entry name" value="KR_dom"/>
</dbReference>
<dbReference type="PROSITE" id="PS52004">
    <property type="entry name" value="KS3_2"/>
    <property type="match status" value="1"/>
</dbReference>
<dbReference type="PROSITE" id="PS00455">
    <property type="entry name" value="AMP_BINDING"/>
    <property type="match status" value="2"/>
</dbReference>
<dbReference type="Pfam" id="PF00668">
    <property type="entry name" value="Condensation"/>
    <property type="match status" value="2"/>
</dbReference>
<dbReference type="SMART" id="SM01294">
    <property type="entry name" value="PKS_PP_betabranch"/>
    <property type="match status" value="1"/>
</dbReference>
<dbReference type="PROSITE" id="PS50075">
    <property type="entry name" value="CARRIER"/>
    <property type="match status" value="3"/>
</dbReference>
<dbReference type="Pfam" id="PF00698">
    <property type="entry name" value="Acyl_transf_1"/>
    <property type="match status" value="1"/>
</dbReference>
<evidence type="ECO:0000256" key="3">
    <source>
        <dbReference type="ARBA" id="ARBA00022553"/>
    </source>
</evidence>
<keyword evidence="2" id="KW-0596">Phosphopantetheine</keyword>
<evidence type="ECO:0000256" key="6">
    <source>
        <dbReference type="ARBA" id="ARBA00023315"/>
    </source>
</evidence>
<comment type="caution">
    <text evidence="11">The sequence shown here is derived from an EMBL/GenBank/DDBJ whole genome shotgun (WGS) entry which is preliminary data.</text>
</comment>
<feature type="region of interest" description="Disordered" evidence="8">
    <location>
        <begin position="2130"/>
        <end position="2160"/>
    </location>
</feature>
<feature type="domain" description="Carrier" evidence="9">
    <location>
        <begin position="3165"/>
        <end position="3242"/>
    </location>
</feature>
<dbReference type="InterPro" id="IPR009081">
    <property type="entry name" value="PP-bd_ACP"/>
</dbReference>
<dbReference type="InterPro" id="IPR032821">
    <property type="entry name" value="PKS_assoc"/>
</dbReference>
<dbReference type="SUPFAM" id="SSF53901">
    <property type="entry name" value="Thiolase-like"/>
    <property type="match status" value="1"/>
</dbReference>
<dbReference type="InterPro" id="IPR013968">
    <property type="entry name" value="PKS_KR"/>
</dbReference>
<feature type="compositionally biased region" description="Pro residues" evidence="8">
    <location>
        <begin position="2050"/>
        <end position="2060"/>
    </location>
</feature>
<gene>
    <name evidence="11" type="ORF">PV517_34000</name>
</gene>
<dbReference type="InterPro" id="IPR045851">
    <property type="entry name" value="AMP-bd_C_sf"/>
</dbReference>
<feature type="compositionally biased region" description="Pro residues" evidence="8">
    <location>
        <begin position="2135"/>
        <end position="2144"/>
    </location>
</feature>
<evidence type="ECO:0000256" key="5">
    <source>
        <dbReference type="ARBA" id="ARBA00023194"/>
    </source>
</evidence>
<dbReference type="Gene3D" id="3.40.47.10">
    <property type="match status" value="1"/>
</dbReference>
<dbReference type="SMART" id="SM00827">
    <property type="entry name" value="PKS_AT"/>
    <property type="match status" value="1"/>
</dbReference>
<dbReference type="InterPro" id="IPR025110">
    <property type="entry name" value="AMP-bd_C"/>
</dbReference>
<dbReference type="SMART" id="SM00822">
    <property type="entry name" value="PKS_KR"/>
    <property type="match status" value="1"/>
</dbReference>
<dbReference type="SUPFAM" id="SSF51735">
    <property type="entry name" value="NAD(P)-binding Rossmann-fold domains"/>
    <property type="match status" value="3"/>
</dbReference>
<dbReference type="SMART" id="SM00823">
    <property type="entry name" value="PKS_PP"/>
    <property type="match status" value="3"/>
</dbReference>
<dbReference type="InterPro" id="IPR014043">
    <property type="entry name" value="Acyl_transferase_dom"/>
</dbReference>
<evidence type="ECO:0000256" key="1">
    <source>
        <dbReference type="ARBA" id="ARBA00001957"/>
    </source>
</evidence>
<dbReference type="Gene3D" id="3.30.70.3290">
    <property type="match status" value="1"/>
</dbReference>
<organism evidence="11 12">
    <name type="scientific">Streptomyces griseiscabiei</name>
    <dbReference type="NCBI Taxonomy" id="2993540"/>
    <lineage>
        <taxon>Bacteria</taxon>
        <taxon>Bacillati</taxon>
        <taxon>Actinomycetota</taxon>
        <taxon>Actinomycetes</taxon>
        <taxon>Kitasatosporales</taxon>
        <taxon>Streptomycetaceae</taxon>
        <taxon>Streptomyces</taxon>
    </lineage>
</organism>
<dbReference type="SUPFAM" id="SSF47336">
    <property type="entry name" value="ACP-like"/>
    <property type="match status" value="3"/>
</dbReference>
<dbReference type="InterPro" id="IPR006162">
    <property type="entry name" value="Ppantetheine_attach_site"/>
</dbReference>
<dbReference type="PANTHER" id="PTHR43775:SF37">
    <property type="entry name" value="SI:DKEY-61P9.11"/>
    <property type="match status" value="1"/>
</dbReference>
<dbReference type="SUPFAM" id="SSF52151">
    <property type="entry name" value="FabD/lysophospholipase-like"/>
    <property type="match status" value="1"/>
</dbReference>
<feature type="region of interest" description="Disordered" evidence="8">
    <location>
        <begin position="2746"/>
        <end position="2772"/>
    </location>
</feature>
<feature type="compositionally biased region" description="Low complexity" evidence="8">
    <location>
        <begin position="653"/>
        <end position="665"/>
    </location>
</feature>
<feature type="domain" description="Carrier" evidence="9">
    <location>
        <begin position="570"/>
        <end position="647"/>
    </location>
</feature>
<feature type="region of interest" description="Disordered" evidence="8">
    <location>
        <begin position="2013"/>
        <end position="2060"/>
    </location>
</feature>
<keyword evidence="4" id="KW-0808">Transferase</keyword>
<feature type="domain" description="Carrier" evidence="9">
    <location>
        <begin position="2058"/>
        <end position="2132"/>
    </location>
</feature>
<keyword evidence="5" id="KW-0045">Antibiotic biosynthesis</keyword>
<dbReference type="InterPro" id="IPR014031">
    <property type="entry name" value="Ketoacyl_synth_C"/>
</dbReference>
<feature type="region of interest" description="Disordered" evidence="8">
    <location>
        <begin position="2364"/>
        <end position="2394"/>
    </location>
</feature>
<dbReference type="InterPro" id="IPR001227">
    <property type="entry name" value="Ac_transferase_dom_sf"/>
</dbReference>
<dbReference type="Pfam" id="PF00109">
    <property type="entry name" value="ketoacyl-synt"/>
    <property type="match status" value="1"/>
</dbReference>
<evidence type="ECO:0000313" key="11">
    <source>
        <dbReference type="EMBL" id="MDX2913667.1"/>
    </source>
</evidence>
<sequence length="4142" mass="434300">MGGEDASSLLDVLLEAADRAPGQTVVHVRGDGVEHTVTFAELRDDALRVAGGLLAAGVAPGTPLPLVADRGDTFQPLFWGALAAGAIPVPLAPEPRRIGPVRELLGDPPVLVGEESTATLVATRLSPRIPVLRLDDLRGGRPPRRPHRPSPDDIAFLQFSSGSTGAPKGVELTHAAVLANLRQIRTAMAITEDDVIATWMPYFHDMGLIGTHLVPMAARVKQVRIEPLSFAKRPALWFEAAARHRATLLSAANFALALAVRRVPATALAALDLGSVRLLLVGAEPIAPRVWREFTARTAPAGLDPRAPLPVYGLAEATLAVTVPPLGETAAPLVLDRAALGRGRVMDAEPGPHAVELMDLGMPVDGCEVRITGGSGAVLGELRVGQVEVRGPQVGRGYHRAPDASAEAFGAGDGWLRTGDLGFLRNGRLCVTGRRKDVVFVNGRTFHASDLEETVAATPGLPPGAVAVVGSTDPDGGGERVVAFVQWARPPRAVAAPVLRAAAGRLRELLGHDDVRVLPLPPGAFARTTSGKLRRGVLRERFEAGAYAVVEERWALGAGGAVEGERGVPRSLREVREAVREVWARVLEVPVAEVGLQERFFDLGGSSLKAMAVLGGLEEVFGVAVEPGVLREHDTVVGLAGYVDRLMGREGMSVGDRGSSGASRAHAAEPQMSQPRAPEGPAALPGGAALAVLSVACRFPGVGSPEEFWELLVAGGGAAGRLPEPGAFDAAFFGMDDAQARATDPQARIFLELAHEALERAGYAGARRAGRRVGVFAVAGESGYREILAEAADGDLARHPAALTGNLPNLLAARVSQILDLNGPALAVDTACSSALVALHLARRSLLSGECDLAVVGGVNLGLTPTGHRLLDATGALSPSGSCRAFAADADGFVPGEGGAALVLARLDDARTATDPVLALVRGTAVNNDGRSLGLLAPTPRGQREVIGQAYAECGVDPDDVTYVEAHGTGTPIGDPVEARSLGQAFPPRADGVPRGLGSVKANLGHLLNAAGLPALVKVALALSHRRLPPSLHATAPAPFLAATAPGFRLLTEPEPWTGPADRPLLAGVNSFGFGGTNAHAVLEEAPRETAGAVAPPPAATGPHLLTLSARTPGALRVAAAELAAHVRAHPEADEGDVCTAVNTARDEGPYRIAVVTRGRGDLAELLRERLAEVGEPGDASFAATGPVRPSRPRTVFVLPGQGTQRPGLGRELYDTAPAFRDVLDEVSSLTGPVLGRTLAAWCLDEDTDPAALARTEVAQPLLVAFGVALAGQLAAWGVTPDAVVGHSVGEITAACVAGALSPAEAVGFAAERGRLMGALVAPGAMAAVRGDEDSVAAVVAESSGTLTVAAVNSPTQVVLSGGTDAVDRAVAALTARGVAARRLRVSHAFHSPMVNPVLAPLHSAAKSLTVHPPTVPMLSTVTGEWAPGAGAGAGASGSGSGSGYWRDHAVRPVRFGAAVSRLLDEGYDHFVELGPGATLTAPILATAAARSDVTPSEVTVLPALTTAPKRGGLGSASATAASQAVPGATALLETVALLWTRGTPLSPDSPARSTARRRVPVPTYPFQRGHHWPEPLGTAPASDTAPASHAAPTPRPLLWRDAPLIAAPGPRVVRLTGADTALRRSLAERLTGRGVTVLGSTASTAPEVVLWFAGDDRPETEPDTTAAIASLRAVLPALGTPPVRLLLITEDAYSTGTHPHTDRPPLHRRPAQALLHGFALALPEEHRGLSSLSIDLSAQDTPEAQLDAIERELETASPTTPDAGGTVAWRAGRRLTRTATAPASPVSPTTPLPPNGTYLITGGAGGLGSALARDLAERGSPTLVLTGRTPTPPRALLADLRALGAHARYEAADVSEETAVDDLVAGLPPLDAVFHAAGTARPGSLRAKPDDEIEAVLAAKVRGTTLLAAALRRHGHGNARCVAFSSVSAVLPGLAGALGDYAAANSFLDAFTTAERAAGRAWQTIAFGPVADTGLAGATPPAASTPMTAQAALAGLHAALNLDAAHVLLADTTPDDDRAPSEGRGPSRGAGNRATSHNTPAPAPADEQLPPPPEAPTPLTPLIRRLLAEALHRSPQDIDDNAQFLTLGLDSLSAVDLARRLERELGHPLPATLLFEHRTIAELATHLTTTSPPAQTPPPPPPSGTGTGAGAGAGTHHPLTPLQLAFHTTETLHDGITAYGYLRQTISGPLDTALLGRTLTHLTARHPMLRMRITDDGGPRPHRYTAPADPLDTAPRWYEIRREPHTPQQLTELELALCNRPFDLTTEAPVRAVLVPDHSDSNADGDGDGDRAHLLLVVHHAAADGFSLKLLAEDLWSLYTALDRADGVPELPAPQAEFADYAAALTTERQSPAHARNQQYWRDRLTSHTPPRPSLPYDGDPEAPPTPPLTHRRTGIDEELTATLRETAARHGVSLFHLLLAAYGRCLARWSGRETVAVNVARARRESPLPGIDRLVGPLADTLPVFVDIDPAEPVTALADRLRRIWREAEAHATLSSTDFARLLSEVRPVTGPAPRTAAEAGFSFARFPVVHGPDWPVTVTPTAAATASAATRLGLLCWESDSALRLSWNYPAHLFRPETVSRLADEYVTELRATVAQSPQEPRPSTTPPPPEAPPTTTRTDIVSRLTTQFRTTPHAIAVDTGDTSSHPTHLTYAALDTTSATLATRLRDIGVRPGDLVGLLTEPGGTDTVTGVVGILRAGAGWVPLDATHPTTRHRDQLSRTGVRVLVCDRTTHEAATALDGITPVEVPEPPTTPVATPRNSAPDPTPDPDPEAIAYVIFTSGSTGRPKAVPITHRSMTNYLDWSLTTFGYGPGDRLAQTASVCFDASVRQLLAPLLAGATVHTLSREVLRDPEALLDRVVADRITVWSSVPTLWERLLTAAEERARRHGTPPDLTALRWVHVGGEALPAAHVRRWFDLLGTPTTDGPRPAHPHRIANLYGPTEATINATCHIIDTRPSDDVRHLPIGRPITGTELTVIDENGREVTPGEHGLPGELLIAGTGLTPGYLGDPGLTAAAFTERDGRRWYRSGDRVRRTAEGVLEFLGRLDDQVKVRGHRVELGEIEAALLTHPGVSRAAVLLRDSRLEAYVEPRPGTHTPGPREVRAFLARTLPPYMLPARVHFLPALPLTGTGKIDRNHLTTTATPATPAPGIAAGTTQGGAPPATPTEHLLARTWSALLDVPEPEISREDDFFILGGDSITVLEMFSRLRDERPALPRPTTVYTHRTLTALAAAIDDTAPDPAPDSAATTPLDTLTPYPLTPSQQGFLLADALTTGGPGPVGAAGPDPAWLARFRVHGPVDPDLFQRAVDVLMARHPMLRTVFPAGARPPVQQELPASLRLPVETETLTHPGLLEERVAQEAARRFETWAWPLLRLRLFTITPDDHVLLVHAHHLIGDGYSAALLSRELLTVYGRFARGLPHGLEPPRSTFRDHVLHRTAPHRPTTPEAEAYRARHLTPYTPPVLCTPHTPGSAPTPAFHTATLTLDADRTHALRRLARTAGTTLHAPVLTAYYRALTTLTGRRDLVLGMAVTGRDETDRDTHDVFGPFAEAVALRPANPSEDPLPAPGFDEDLHRVAAESLTARATGPLNLHDLRDLRTPQGLPRTAQFFFTFLDFTALDTPTDAPPPLTLRADDSATELAPPPLGTDVFLAVRPTPDDGGLSITARASASAMTGEQLGSFIEELTSQLKENAQPTNTPTPPSPSPPPPPPLDAALIGYLPDPHALAAFAGLPPEKAPGRETIRALLFPDGRPRLLETVTTPLGRSGFVALPLFADELTAPPTPHPLAALTAHAMDHAATLGARCVSLAGMIPSLTGYGYDVLREASPTAGARPALTTGHAATTVAVVATVRGALDATGRDLAELTLAVVGCGSIGTSSLRLLLALSPHPPAGLLLCDVPGSAPRLRRLAAELTAEHPAMSVRVVEPADPRTLPAEVYDTADLLVTAVGGGTATVLDVDRLRPGTIVVDDSFPHCFDTARALDRMRREGDVLIVGGGLLSLDATETHLSPDLPAPALTALGALTPPTGHATTRPPQHLALHLPGTLASCRLESLLHAHAPDTELPLIHGLVDLPRALAHWNAAKAAAVHPAPLHLLDHTVPPEALTALPPPPSRSAAGSGRRDARRAGRAAEAGGDAG</sequence>
<dbReference type="InterPro" id="IPR016035">
    <property type="entry name" value="Acyl_Trfase/lysoPLipase"/>
</dbReference>
<dbReference type="PROSITE" id="PS00012">
    <property type="entry name" value="PHOSPHOPANTETHEINE"/>
    <property type="match status" value="2"/>
</dbReference>
<dbReference type="PROSITE" id="PS00606">
    <property type="entry name" value="KS3_1"/>
    <property type="match status" value="1"/>
</dbReference>
<evidence type="ECO:0000256" key="2">
    <source>
        <dbReference type="ARBA" id="ARBA00022450"/>
    </source>
</evidence>
<dbReference type="InterPro" id="IPR016036">
    <property type="entry name" value="Malonyl_transacylase_ACP-bd"/>
</dbReference>
<feature type="compositionally biased region" description="Pro residues" evidence="8">
    <location>
        <begin position="2603"/>
        <end position="2616"/>
    </location>
</feature>
<dbReference type="InterPro" id="IPR050091">
    <property type="entry name" value="PKS_NRPS_Biosynth_Enz"/>
</dbReference>
<dbReference type="PANTHER" id="PTHR43775">
    <property type="entry name" value="FATTY ACID SYNTHASE"/>
    <property type="match status" value="1"/>
</dbReference>
<dbReference type="InterPro" id="IPR036291">
    <property type="entry name" value="NAD(P)-bd_dom_sf"/>
</dbReference>
<dbReference type="InterPro" id="IPR010071">
    <property type="entry name" value="AA_adenyl_dom"/>
</dbReference>
<feature type="region of interest" description="Disordered" evidence="8">
    <location>
        <begin position="3695"/>
        <end position="3717"/>
    </location>
</feature>
<dbReference type="Pfam" id="PF00550">
    <property type="entry name" value="PP-binding"/>
    <property type="match status" value="3"/>
</dbReference>
<feature type="compositionally biased region" description="Pro residues" evidence="8">
    <location>
        <begin position="3702"/>
        <end position="3716"/>
    </location>
</feature>
<keyword evidence="12" id="KW-1185">Reference proteome</keyword>
<dbReference type="InterPro" id="IPR014030">
    <property type="entry name" value="Ketoacyl_synth_N"/>
</dbReference>
<dbReference type="InterPro" id="IPR042099">
    <property type="entry name" value="ANL_N_sf"/>
</dbReference>
<dbReference type="SUPFAM" id="SSF55048">
    <property type="entry name" value="Probable ACP-binding domain of malonyl-CoA ACP transacylase"/>
    <property type="match status" value="1"/>
</dbReference>
<dbReference type="InterPro" id="IPR016039">
    <property type="entry name" value="Thiolase-like"/>
</dbReference>
<evidence type="ECO:0000313" key="12">
    <source>
        <dbReference type="Proteomes" id="UP001271723"/>
    </source>
</evidence>
<evidence type="ECO:0000259" key="10">
    <source>
        <dbReference type="PROSITE" id="PS52004"/>
    </source>
</evidence>
<dbReference type="Gene3D" id="3.30.559.10">
    <property type="entry name" value="Chloramphenicol acetyltransferase-like domain"/>
    <property type="match status" value="2"/>
</dbReference>
<dbReference type="Gene3D" id="3.40.366.10">
    <property type="entry name" value="Malonyl-Coenzyme A Acyl Carrier Protein, domain 2"/>
    <property type="match status" value="1"/>
</dbReference>
<reference evidence="11 12" key="1">
    <citation type="journal article" date="2023" name="Microb. Genom.">
        <title>Mesoterricola silvestris gen. nov., sp. nov., Mesoterricola sediminis sp. nov., Geothrix oryzae sp. nov., Geothrix edaphica sp. nov., Geothrix rubra sp. nov., and Geothrix limicola sp. nov., six novel members of Acidobacteriota isolated from soils.</title>
        <authorList>
            <person name="Weisberg A.J."/>
            <person name="Pearce E."/>
            <person name="Kramer C.G."/>
            <person name="Chang J.H."/>
            <person name="Clarke C.R."/>
        </authorList>
    </citation>
    <scope>NUCLEOTIDE SEQUENCE [LARGE SCALE GENOMIC DNA]</scope>
    <source>
        <strain evidence="11 12">NRRL_B-2795</strain>
    </source>
</reference>
<accession>A0ABU4LD73</accession>
<comment type="cofactor">
    <cofactor evidence="1">
        <name>pantetheine 4'-phosphate</name>
        <dbReference type="ChEBI" id="CHEBI:47942"/>
    </cofactor>
</comment>
<dbReference type="InterPro" id="IPR036736">
    <property type="entry name" value="ACP-like_sf"/>
</dbReference>
<dbReference type="InterPro" id="IPR001242">
    <property type="entry name" value="Condensation_dom"/>
</dbReference>
<dbReference type="CDD" id="cd05930">
    <property type="entry name" value="A_NRPS"/>
    <property type="match status" value="1"/>
</dbReference>
<dbReference type="Pfam" id="PF08659">
    <property type="entry name" value="KR"/>
    <property type="match status" value="1"/>
</dbReference>
<comment type="similarity">
    <text evidence="7">In the C-terminal section; belongs to the NRP synthetase family.</text>
</comment>
<dbReference type="SUPFAM" id="SSF56801">
    <property type="entry name" value="Acetyl-CoA synthetase-like"/>
    <property type="match status" value="2"/>
</dbReference>
<dbReference type="Gene3D" id="3.40.50.720">
    <property type="entry name" value="NAD(P)-binding Rossmann-like Domain"/>
    <property type="match status" value="2"/>
</dbReference>
<protein>
    <submittedName>
        <fullName evidence="11">Amino acid adenylation domain-containing protein</fullName>
    </submittedName>
</protein>
<dbReference type="Pfam" id="PF16197">
    <property type="entry name" value="KAsynt_C_assoc"/>
    <property type="match status" value="1"/>
</dbReference>
<dbReference type="InterPro" id="IPR020841">
    <property type="entry name" value="PKS_Beta-ketoAc_synthase_dom"/>
</dbReference>